<protein>
    <submittedName>
        <fullName evidence="1">Uncharacterized protein</fullName>
    </submittedName>
</protein>
<accession>A0A450Y7D0</accession>
<evidence type="ECO:0000313" key="1">
    <source>
        <dbReference type="EMBL" id="VFK37408.1"/>
    </source>
</evidence>
<reference evidence="1" key="1">
    <citation type="submission" date="2019-02" db="EMBL/GenBank/DDBJ databases">
        <authorList>
            <person name="Gruber-Vodicka R. H."/>
            <person name="Seah K. B. B."/>
        </authorList>
    </citation>
    <scope>NUCLEOTIDE SEQUENCE</scope>
    <source>
        <strain evidence="1">BECK_BZ123</strain>
    </source>
</reference>
<gene>
    <name evidence="1" type="ORF">BECKTC1821D_GA0114238_100160</name>
</gene>
<sequence>MTIQDVAVIIYSNALLNQNYATSSELPSMRSISVVVAVI</sequence>
<dbReference type="AlphaFoldDB" id="A0A450Y7D0"/>
<proteinExistence type="predicted"/>
<name>A0A450Y7D0_9GAMM</name>
<organism evidence="1">
    <name type="scientific">Candidatus Kentrum sp. TC</name>
    <dbReference type="NCBI Taxonomy" id="2126339"/>
    <lineage>
        <taxon>Bacteria</taxon>
        <taxon>Pseudomonadati</taxon>
        <taxon>Pseudomonadota</taxon>
        <taxon>Gammaproteobacteria</taxon>
        <taxon>Candidatus Kentrum</taxon>
    </lineage>
</organism>
<dbReference type="EMBL" id="CAADFS010000001">
    <property type="protein sequence ID" value="VFK37408.1"/>
    <property type="molecule type" value="Genomic_DNA"/>
</dbReference>